<dbReference type="InterPro" id="IPR025589">
    <property type="entry name" value="Toprim_C_rpt"/>
</dbReference>
<accession>A0A645DXR8</accession>
<comment type="caution">
    <text evidence="1">The sequence shown here is derived from an EMBL/GenBank/DDBJ whole genome shotgun (WGS) entry which is preliminary data.</text>
</comment>
<reference evidence="1" key="1">
    <citation type="submission" date="2019-08" db="EMBL/GenBank/DDBJ databases">
        <authorList>
            <person name="Kucharzyk K."/>
            <person name="Murdoch R.W."/>
            <person name="Higgins S."/>
            <person name="Loffler F."/>
        </authorList>
    </citation>
    <scope>NUCLEOTIDE SEQUENCE</scope>
</reference>
<gene>
    <name evidence="1" type="ORF">SDC9_141470</name>
</gene>
<organism evidence="1">
    <name type="scientific">bioreactor metagenome</name>
    <dbReference type="NCBI Taxonomy" id="1076179"/>
    <lineage>
        <taxon>unclassified sequences</taxon>
        <taxon>metagenomes</taxon>
        <taxon>ecological metagenomes</taxon>
    </lineage>
</organism>
<sequence>MEAMARLGIGMDKYKTASLGRALKKVYRGEMRIAESVAFASSEISEVFSSAPSGLSDTDVFDGFFGDIAGKCPLCGRDVIRTRYGYGCSGYKEGCKFHIGGTICGRVISLSNARLLLETGHTAKITGFVSRKTGKTFCASLCLKEGKAVFDFSSALPSQNVIQAEE</sequence>
<evidence type="ECO:0008006" key="2">
    <source>
        <dbReference type="Google" id="ProtNLM"/>
    </source>
</evidence>
<protein>
    <recommendedName>
        <fullName evidence="2">DNA topoisomerase 3</fullName>
    </recommendedName>
</protein>
<proteinExistence type="predicted"/>
<dbReference type="AlphaFoldDB" id="A0A645DXR8"/>
<evidence type="ECO:0000313" key="1">
    <source>
        <dbReference type="EMBL" id="MPM94324.1"/>
    </source>
</evidence>
<dbReference type="EMBL" id="VSSQ01040979">
    <property type="protein sequence ID" value="MPM94324.1"/>
    <property type="molecule type" value="Genomic_DNA"/>
</dbReference>
<dbReference type="Pfam" id="PF13342">
    <property type="entry name" value="Toprim_Crpt"/>
    <property type="match status" value="1"/>
</dbReference>
<name>A0A645DXR8_9ZZZZ</name>